<evidence type="ECO:0000313" key="4">
    <source>
        <dbReference type="Proteomes" id="UP000242877"/>
    </source>
</evidence>
<feature type="region of interest" description="Disordered" evidence="1">
    <location>
        <begin position="243"/>
        <end position="351"/>
    </location>
</feature>
<feature type="compositionally biased region" description="Basic and acidic residues" evidence="1">
    <location>
        <begin position="785"/>
        <end position="795"/>
    </location>
</feature>
<feature type="domain" description="Telomeric single stranded DNA binding POT1/Cdc13" evidence="2">
    <location>
        <begin position="1103"/>
        <end position="1239"/>
    </location>
</feature>
<feature type="compositionally biased region" description="Basic and acidic residues" evidence="1">
    <location>
        <begin position="138"/>
        <end position="147"/>
    </location>
</feature>
<dbReference type="GO" id="GO:0000723">
    <property type="term" value="P:telomere maintenance"/>
    <property type="evidence" value="ECO:0007669"/>
    <property type="project" value="InterPro"/>
</dbReference>
<name>A0A167Y7Y2_9EURO</name>
<dbReference type="SUPFAM" id="SSF50249">
    <property type="entry name" value="Nucleic acid-binding proteins"/>
    <property type="match status" value="1"/>
</dbReference>
<dbReference type="EMBL" id="AZGZ01000015">
    <property type="protein sequence ID" value="KZZ90967.1"/>
    <property type="molecule type" value="Genomic_DNA"/>
</dbReference>
<reference evidence="3 4" key="1">
    <citation type="journal article" date="2016" name="Genome Biol. Evol.">
        <title>Divergent and convergent evolution of fungal pathogenicity.</title>
        <authorList>
            <person name="Shang Y."/>
            <person name="Xiao G."/>
            <person name="Zheng P."/>
            <person name="Cen K."/>
            <person name="Zhan S."/>
            <person name="Wang C."/>
        </authorList>
    </citation>
    <scope>NUCLEOTIDE SEQUENCE [LARGE SCALE GENOMIC DNA]</scope>
    <source>
        <strain evidence="3 4">ARSEF 7405</strain>
    </source>
</reference>
<dbReference type="Gene3D" id="2.40.50.140">
    <property type="entry name" value="Nucleic acid-binding proteins"/>
    <property type="match status" value="1"/>
</dbReference>
<feature type="compositionally biased region" description="Pro residues" evidence="1">
    <location>
        <begin position="328"/>
        <end position="338"/>
    </location>
</feature>
<feature type="compositionally biased region" description="Acidic residues" evidence="1">
    <location>
        <begin position="575"/>
        <end position="590"/>
    </location>
</feature>
<dbReference type="SMART" id="SM00976">
    <property type="entry name" value="Telo_bind"/>
    <property type="match status" value="1"/>
</dbReference>
<dbReference type="OrthoDB" id="5363079at2759"/>
<dbReference type="VEuPathDB" id="FungiDB:AAP_03608"/>
<feature type="compositionally biased region" description="Polar residues" evidence="1">
    <location>
        <begin position="950"/>
        <end position="965"/>
    </location>
</feature>
<feature type="compositionally biased region" description="Acidic residues" evidence="1">
    <location>
        <begin position="539"/>
        <end position="560"/>
    </location>
</feature>
<feature type="compositionally biased region" description="Basic and acidic residues" evidence="1">
    <location>
        <begin position="476"/>
        <end position="490"/>
    </location>
</feature>
<dbReference type="InterPro" id="IPR011564">
    <property type="entry name" value="Telomer_end-bd_POT1/Cdc13"/>
</dbReference>
<evidence type="ECO:0000313" key="3">
    <source>
        <dbReference type="EMBL" id="KZZ90967.1"/>
    </source>
</evidence>
<gene>
    <name evidence="3" type="ORF">AAP_03608</name>
</gene>
<keyword evidence="4" id="KW-1185">Reference proteome</keyword>
<comment type="caution">
    <text evidence="3">The sequence shown here is derived from an EMBL/GenBank/DDBJ whole genome shotgun (WGS) entry which is preliminary data.</text>
</comment>
<feature type="compositionally biased region" description="Polar residues" evidence="1">
    <location>
        <begin position="733"/>
        <end position="742"/>
    </location>
</feature>
<dbReference type="GO" id="GO:0003677">
    <property type="term" value="F:DNA binding"/>
    <property type="evidence" value="ECO:0007669"/>
    <property type="project" value="InterPro"/>
</dbReference>
<feature type="compositionally biased region" description="Gly residues" evidence="1">
    <location>
        <begin position="435"/>
        <end position="444"/>
    </location>
</feature>
<feature type="region of interest" description="Disordered" evidence="1">
    <location>
        <begin position="1277"/>
        <end position="1307"/>
    </location>
</feature>
<feature type="region of interest" description="Disordered" evidence="1">
    <location>
        <begin position="177"/>
        <end position="217"/>
    </location>
</feature>
<sequence>MEPESTALATSIATLNPALDELSKRHVHVVVTLVWPYSSSSRRISLLLADPDFRLRATNGQVKVHFLGCAAEELVNLKISIGDHLFLSLDGSKWEKHAAKVGILESSIDWELSYSDRLKLEVRRHSTFVASIDWREETLSQTEEKPPETPFSKPSTSQRSLLLSDWASPAFTKRLAEFTPRKESPSLPPTRNEPEDAEEDGYIHGIGRKRPKFGRPSGEWTFVEAPASPVASVKDLGEELELAASRLVEASDDLQEPTPPQPETTESNALQSEETPRSINVDVEAEGKSDGARTPSASPPLIPIGQRPGVSQEQYEGAGAEDTIQFTEPPPQQQPPTFIPLETASHEQLDSFSSETYNSLYLLSDAAQHNFSSLANPFGAITNSSTFNDVPLQQNLQSEAQVVNFSTYPEVRSTTPDGQPSQIARDIASQALQGPGEGFSGDIGGATPAFGIYRDHGAEDSGTEGDESDGAASQENYKEEDYYKYTTLKESDEDQEGDEEEGQEEQEGGSEIEEESSRRFEYDEGCDRYPNQAQRDREGDDDDDDDDDEEEPSGDYEYDEERGGYVMRRRHKEDEVFEEFSEGEEDEEDEELRREADAAARAPLRIQEPEIIDLDSTSDEEENNDDDDDDEEEEEEDDEEDYEGDEEEEDGEDIDESINGIEGEPSSQEDEQSDSTDSSESRDKDGTSVGGFVNEAAPVQDDRVSQDHVQGPGDNLWPLISEPSNEAEYVKEVTSSTGQSVPQWDVEGAQAEKEPNEMEAVDVDSSSDEDEDESGFNDDAAANERNLDRAIEDVSKLPPPAASSGSLEKVTVTTEYVAASSGDTSPMVDSEAKVETIHDQAVTIVPKAGKVETEVKGKSAQDQEDIVEARTIEATTLKITTSNRSAPETKEVEEELAHETPPETVEEQETGKLQKDTAILSNDEFGVVTTGPTVEEPPLKLEDLKEGNLDNDTQASLTLNNLSYERSSEGGKIEQRDETSTDTPGEEQRKEEDEEEESFIARSPSPTMQLQQELFACSYMAETTPNWDDNDKSDTDGTQTGLLGERFTSKSIEANITRDFESSELHDTHISTEDETIFDSILDVDLPGPNPGAEGYRSRTSYYSPLSTLVNTFGAQVDAMAVVLEPGEIEETSQTPPFYHHFFEVTEPSMSGIAVPVQIVRSPSREALPSIRRGDVILLCDFTVRTADHRVMLMSSDISAWAVFNNPQGTVEDVQVNNRPVEFGAEELEFASRLREWFTNEGLSLAIKQTAKRQALQHFSTPTDGASLASSFASSQNSLSRVDGAEEPATPRTQARRARKKAHVARENSRRITIHKMRYGRQYTEVGSPPAKDILHVTRGGTTWSDI</sequence>
<feature type="compositionally biased region" description="Basic residues" evidence="1">
    <location>
        <begin position="1294"/>
        <end position="1303"/>
    </location>
</feature>
<dbReference type="Proteomes" id="UP000242877">
    <property type="component" value="Unassembled WGS sequence"/>
</dbReference>
<dbReference type="Pfam" id="PF02765">
    <property type="entry name" value="POT1"/>
    <property type="match status" value="1"/>
</dbReference>
<evidence type="ECO:0000259" key="2">
    <source>
        <dbReference type="SMART" id="SM00976"/>
    </source>
</evidence>
<organism evidence="3 4">
    <name type="scientific">Ascosphaera apis ARSEF 7405</name>
    <dbReference type="NCBI Taxonomy" id="392613"/>
    <lineage>
        <taxon>Eukaryota</taxon>
        <taxon>Fungi</taxon>
        <taxon>Dikarya</taxon>
        <taxon>Ascomycota</taxon>
        <taxon>Pezizomycotina</taxon>
        <taxon>Eurotiomycetes</taxon>
        <taxon>Eurotiomycetidae</taxon>
        <taxon>Onygenales</taxon>
        <taxon>Ascosphaeraceae</taxon>
        <taxon>Ascosphaera</taxon>
    </lineage>
</organism>
<evidence type="ECO:0000256" key="1">
    <source>
        <dbReference type="SAM" id="MobiDB-lite"/>
    </source>
</evidence>
<dbReference type="GO" id="GO:0000781">
    <property type="term" value="C:chromosome, telomeric region"/>
    <property type="evidence" value="ECO:0007669"/>
    <property type="project" value="InterPro"/>
</dbReference>
<feature type="compositionally biased region" description="Low complexity" evidence="1">
    <location>
        <begin position="657"/>
        <end position="666"/>
    </location>
</feature>
<feature type="compositionally biased region" description="Polar residues" evidence="1">
    <location>
        <begin position="410"/>
        <end position="422"/>
    </location>
</feature>
<proteinExistence type="predicted"/>
<feature type="compositionally biased region" description="Basic and acidic residues" evidence="1">
    <location>
        <begin position="887"/>
        <end position="901"/>
    </location>
</feature>
<dbReference type="CDD" id="cd04497">
    <property type="entry name" value="hPOT1_OB1_like"/>
    <property type="match status" value="1"/>
</dbReference>
<feature type="region of interest" description="Disordered" evidence="1">
    <location>
        <begin position="410"/>
        <end position="808"/>
    </location>
</feature>
<feature type="compositionally biased region" description="Acidic residues" evidence="1">
    <location>
        <begin position="491"/>
        <end position="514"/>
    </location>
</feature>
<dbReference type="InterPro" id="IPR012340">
    <property type="entry name" value="NA-bd_OB-fold"/>
</dbReference>
<accession>A0A167Y7Y2</accession>
<feature type="compositionally biased region" description="Acidic residues" evidence="1">
    <location>
        <begin position="757"/>
        <end position="776"/>
    </location>
</feature>
<feature type="region of interest" description="Disordered" evidence="1">
    <location>
        <begin position="138"/>
        <end position="160"/>
    </location>
</feature>
<feature type="compositionally biased region" description="Acidic residues" evidence="1">
    <location>
        <begin position="610"/>
        <end position="656"/>
    </location>
</feature>
<feature type="compositionally biased region" description="Basic and acidic residues" evidence="1">
    <location>
        <begin position="937"/>
        <end position="948"/>
    </location>
</feature>
<feature type="region of interest" description="Disordered" evidence="1">
    <location>
        <begin position="880"/>
        <end position="1007"/>
    </location>
</feature>
<feature type="compositionally biased region" description="Basic and acidic residues" evidence="1">
    <location>
        <begin position="515"/>
        <end position="527"/>
    </location>
</feature>
<protein>
    <submittedName>
        <fullName evidence="3">Nucleic acid-binding, OB-fold-like protein</fullName>
    </submittedName>
</protein>
<feature type="compositionally biased region" description="Basic and acidic residues" evidence="1">
    <location>
        <begin position="966"/>
        <end position="979"/>
    </location>
</feature>